<evidence type="ECO:0000259" key="4">
    <source>
        <dbReference type="Pfam" id="PF00150"/>
    </source>
</evidence>
<comment type="caution">
    <text evidence="5">The sequence shown here is derived from an EMBL/GenBank/DDBJ whole genome shotgun (WGS) entry which is preliminary data.</text>
</comment>
<proteinExistence type="inferred from homology"/>
<dbReference type="GO" id="GO:0009251">
    <property type="term" value="P:glucan catabolic process"/>
    <property type="evidence" value="ECO:0007669"/>
    <property type="project" value="TreeGrafter"/>
</dbReference>
<reference evidence="5" key="1">
    <citation type="submission" date="2020-08" db="EMBL/GenBank/DDBJ databases">
        <title>Genome public.</title>
        <authorList>
            <person name="Liu C."/>
            <person name="Sun Q."/>
        </authorList>
    </citation>
    <scope>NUCLEOTIDE SEQUENCE</scope>
    <source>
        <strain evidence="5">BX8</strain>
    </source>
</reference>
<dbReference type="GO" id="GO:0009986">
    <property type="term" value="C:cell surface"/>
    <property type="evidence" value="ECO:0007669"/>
    <property type="project" value="TreeGrafter"/>
</dbReference>
<evidence type="ECO:0000256" key="2">
    <source>
        <dbReference type="ARBA" id="ARBA00023295"/>
    </source>
</evidence>
<dbReference type="GO" id="GO:0008422">
    <property type="term" value="F:beta-glucosidase activity"/>
    <property type="evidence" value="ECO:0007669"/>
    <property type="project" value="TreeGrafter"/>
</dbReference>
<dbReference type="InterPro" id="IPR017853">
    <property type="entry name" value="GH"/>
</dbReference>
<keyword evidence="6" id="KW-1185">Reference proteome</keyword>
<dbReference type="PANTHER" id="PTHR31297">
    <property type="entry name" value="GLUCAN ENDO-1,6-BETA-GLUCOSIDASE B"/>
    <property type="match status" value="1"/>
</dbReference>
<dbReference type="AlphaFoldDB" id="A0A923KXK8"/>
<dbReference type="RefSeq" id="WP_186887053.1">
    <property type="nucleotide sequence ID" value="NZ_JACONZ010000001.1"/>
</dbReference>
<feature type="domain" description="Glycoside hydrolase family 5" evidence="4">
    <location>
        <begin position="91"/>
        <end position="334"/>
    </location>
</feature>
<comment type="similarity">
    <text evidence="3">Belongs to the glycosyl hydrolase 5 (cellulase A) family.</text>
</comment>
<gene>
    <name evidence="5" type="ORF">H8S23_04305</name>
</gene>
<evidence type="ECO:0000256" key="3">
    <source>
        <dbReference type="RuleBase" id="RU361153"/>
    </source>
</evidence>
<dbReference type="SUPFAM" id="SSF51445">
    <property type="entry name" value="(Trans)glycosidases"/>
    <property type="match status" value="1"/>
</dbReference>
<accession>A0A923KXK8</accession>
<dbReference type="EMBL" id="JACONZ010000001">
    <property type="protein sequence ID" value="MBC5580719.1"/>
    <property type="molecule type" value="Genomic_DNA"/>
</dbReference>
<dbReference type="InterPro" id="IPR050386">
    <property type="entry name" value="Glycosyl_hydrolase_5"/>
</dbReference>
<keyword evidence="1 3" id="KW-0378">Hydrolase</keyword>
<evidence type="ECO:0000313" key="5">
    <source>
        <dbReference type="EMBL" id="MBC5580719.1"/>
    </source>
</evidence>
<keyword evidence="2 3" id="KW-0326">Glycosidase</keyword>
<dbReference type="Proteomes" id="UP000659630">
    <property type="component" value="Unassembled WGS sequence"/>
</dbReference>
<name>A0A923KXK8_9FIRM</name>
<protein>
    <submittedName>
        <fullName evidence="5">Cellulase family glycosylhydrolase</fullName>
    </submittedName>
</protein>
<evidence type="ECO:0000256" key="1">
    <source>
        <dbReference type="ARBA" id="ARBA00022801"/>
    </source>
</evidence>
<organism evidence="5 6">
    <name type="scientific">Anaerofilum hominis</name>
    <dbReference type="NCBI Taxonomy" id="2763016"/>
    <lineage>
        <taxon>Bacteria</taxon>
        <taxon>Bacillati</taxon>
        <taxon>Bacillota</taxon>
        <taxon>Clostridia</taxon>
        <taxon>Eubacteriales</taxon>
        <taxon>Oscillospiraceae</taxon>
        <taxon>Anaerofilum</taxon>
    </lineage>
</organism>
<sequence length="557" mass="64179">MSIYSNERVEGFLHTDGRSMRNGRGEEIRLRGWAAGNWTNPEGFLCGDVRRPWAMDDPAQPPARFDRARSMEDSVRLLCGSEYAKKFWPRWYRSHLGEADIRAMAGYGYNSVRLPLNARAFLPEEPGFTWNEDSFAMLDDVLDWCERYRLYAILDLHTAPGGQSGIKCDDGLKSMPLFFLEEESMERSIRLWEEIARRYKDRWIVGGYDLLNEPVAPCEWFHLIPQLAAYYDRLVPRLRAIDKNHMLTIEGAAAATNMEIFDHNYDPKCNNWCIHVHFYGLSPERRSLFRYLEPSLRLNVPVWLGEGGGNAQEISALLEAADSLGMGFNLWSWKTSMTPDGKLRRDPVQYALPKGWDQLLDFFNGAGPRPGYTECQAIFNEMLENMKFENCTLSPEQHSIVLRRPGRRVPAAAYEPHTGTFSSGWEYGNPYDFRTEDGTRLLLRDGTPPPRRDMPFSRPMHFRWNPLDDLLLELDMGGYASYSLLNVREPCGVRVMVRARERSILHISCGDMEKLIPLERSTEFVPVEAFTLPPAEEHRVRVEAVEGRIQLESVEFL</sequence>
<dbReference type="InterPro" id="IPR001547">
    <property type="entry name" value="Glyco_hydro_5"/>
</dbReference>
<dbReference type="GO" id="GO:0005576">
    <property type="term" value="C:extracellular region"/>
    <property type="evidence" value="ECO:0007669"/>
    <property type="project" value="TreeGrafter"/>
</dbReference>
<dbReference type="PANTHER" id="PTHR31297:SF13">
    <property type="entry name" value="PUTATIVE-RELATED"/>
    <property type="match status" value="1"/>
</dbReference>
<evidence type="ECO:0000313" key="6">
    <source>
        <dbReference type="Proteomes" id="UP000659630"/>
    </source>
</evidence>
<dbReference type="Gene3D" id="3.20.20.80">
    <property type="entry name" value="Glycosidases"/>
    <property type="match status" value="1"/>
</dbReference>
<dbReference type="Pfam" id="PF00150">
    <property type="entry name" value="Cellulase"/>
    <property type="match status" value="1"/>
</dbReference>